<feature type="repeat" description="TPR" evidence="3">
    <location>
        <begin position="22"/>
        <end position="55"/>
    </location>
</feature>
<evidence type="ECO:0000256" key="1">
    <source>
        <dbReference type="ARBA" id="ARBA00022737"/>
    </source>
</evidence>
<dbReference type="PANTHER" id="PTHR44943">
    <property type="entry name" value="CELLULOSE SYNTHASE OPERON PROTEIN C"/>
    <property type="match status" value="1"/>
</dbReference>
<dbReference type="AlphaFoldDB" id="A0A8S1RAQ1"/>
<evidence type="ECO:0000313" key="4">
    <source>
        <dbReference type="EMBL" id="CAD8125466.1"/>
    </source>
</evidence>
<keyword evidence="1" id="KW-0677">Repeat</keyword>
<evidence type="ECO:0000313" key="5">
    <source>
        <dbReference type="Proteomes" id="UP000692954"/>
    </source>
</evidence>
<evidence type="ECO:0008006" key="6">
    <source>
        <dbReference type="Google" id="ProtNLM"/>
    </source>
</evidence>
<sequence length="146" mass="17369">MVVLFIQTKFDDQYFKQKEGSIQEFQTKGQNLLKNHKYQEAMQMFDNVLKIDQKDFPSLCGKCECLIQLEKLKDALIFLEKALQIEQKHIDLLQKKSQCLTQLERYQEAIVIIDSALQFQPKNIDLLLNKSIKFQIRHMFKENEKI</sequence>
<dbReference type="EMBL" id="CAJJDN010000159">
    <property type="protein sequence ID" value="CAD8125466.1"/>
    <property type="molecule type" value="Genomic_DNA"/>
</dbReference>
<protein>
    <recommendedName>
        <fullName evidence="6">Tetratricopeptide repeat protein</fullName>
    </recommendedName>
</protein>
<dbReference type="Proteomes" id="UP000692954">
    <property type="component" value="Unassembled WGS sequence"/>
</dbReference>
<dbReference type="PANTHER" id="PTHR44943:SF4">
    <property type="entry name" value="TPR REPEAT-CONTAINING PROTEIN MJ0798"/>
    <property type="match status" value="1"/>
</dbReference>
<dbReference type="SMART" id="SM00028">
    <property type="entry name" value="TPR"/>
    <property type="match status" value="3"/>
</dbReference>
<dbReference type="InterPro" id="IPR019734">
    <property type="entry name" value="TPR_rpt"/>
</dbReference>
<dbReference type="OrthoDB" id="311088at2759"/>
<gene>
    <name evidence="4" type="ORF">PSON_ATCC_30995.1.T1590065</name>
</gene>
<proteinExistence type="predicted"/>
<organism evidence="4 5">
    <name type="scientific">Paramecium sonneborni</name>
    <dbReference type="NCBI Taxonomy" id="65129"/>
    <lineage>
        <taxon>Eukaryota</taxon>
        <taxon>Sar</taxon>
        <taxon>Alveolata</taxon>
        <taxon>Ciliophora</taxon>
        <taxon>Intramacronucleata</taxon>
        <taxon>Oligohymenophorea</taxon>
        <taxon>Peniculida</taxon>
        <taxon>Parameciidae</taxon>
        <taxon>Paramecium</taxon>
    </lineage>
</organism>
<dbReference type="InterPro" id="IPR051685">
    <property type="entry name" value="Ycf3/AcsC/BcsC/TPR_MFPF"/>
</dbReference>
<dbReference type="PROSITE" id="PS50005">
    <property type="entry name" value="TPR"/>
    <property type="match status" value="1"/>
</dbReference>
<keyword evidence="5" id="KW-1185">Reference proteome</keyword>
<reference evidence="4" key="1">
    <citation type="submission" date="2021-01" db="EMBL/GenBank/DDBJ databases">
        <authorList>
            <consortium name="Genoscope - CEA"/>
            <person name="William W."/>
        </authorList>
    </citation>
    <scope>NUCLEOTIDE SEQUENCE</scope>
</reference>
<accession>A0A8S1RAQ1</accession>
<evidence type="ECO:0000256" key="3">
    <source>
        <dbReference type="PROSITE-ProRule" id="PRU00339"/>
    </source>
</evidence>
<name>A0A8S1RAQ1_9CILI</name>
<comment type="caution">
    <text evidence="4">The sequence shown here is derived from an EMBL/GenBank/DDBJ whole genome shotgun (WGS) entry which is preliminary data.</text>
</comment>
<evidence type="ECO:0000256" key="2">
    <source>
        <dbReference type="ARBA" id="ARBA00022803"/>
    </source>
</evidence>
<dbReference type="Pfam" id="PF12895">
    <property type="entry name" value="ANAPC3"/>
    <property type="match status" value="1"/>
</dbReference>
<keyword evidence="2 3" id="KW-0802">TPR repeat</keyword>